<reference evidence="3" key="1">
    <citation type="submission" date="2016-11" db="EMBL/GenBank/DDBJ databases">
        <authorList>
            <person name="Varghese N."/>
            <person name="Submissions S."/>
        </authorList>
    </citation>
    <scope>NUCLEOTIDE SEQUENCE [LARGE SCALE GENOMIC DNA]</scope>
    <source>
        <strain evidence="3">DSM 6637</strain>
    </source>
</reference>
<evidence type="ECO:0000313" key="2">
    <source>
        <dbReference type="EMBL" id="SHM58004.1"/>
    </source>
</evidence>
<dbReference type="OrthoDB" id="7917345at2"/>
<accession>A0A1M7JYE6</accession>
<dbReference type="STRING" id="53463.SAMN05444389_11465"/>
<sequence length="112" mass="12363">MPTKIELPNGVSEEGLRELVEQGYTTEVVCVDDPHYTGQNFTGKWNIRAVSPDGDSEMVLVTQRKTKEPRDIKTIVGVINLLIGMGYDAVSLPMRAGGRRPNRKRGANPPLD</sequence>
<proteinExistence type="predicted"/>
<feature type="compositionally biased region" description="Basic residues" evidence="1">
    <location>
        <begin position="97"/>
        <end position="106"/>
    </location>
</feature>
<evidence type="ECO:0000313" key="3">
    <source>
        <dbReference type="Proteomes" id="UP000184444"/>
    </source>
</evidence>
<keyword evidence="3" id="KW-1185">Reference proteome</keyword>
<feature type="region of interest" description="Disordered" evidence="1">
    <location>
        <begin position="93"/>
        <end position="112"/>
    </location>
</feature>
<dbReference type="Proteomes" id="UP000184444">
    <property type="component" value="Unassembled WGS sequence"/>
</dbReference>
<protein>
    <submittedName>
        <fullName evidence="2">Uncharacterized protein</fullName>
    </submittedName>
</protein>
<organism evidence="2 3">
    <name type="scientific">Paracoccus solventivorans</name>
    <dbReference type="NCBI Taxonomy" id="53463"/>
    <lineage>
        <taxon>Bacteria</taxon>
        <taxon>Pseudomonadati</taxon>
        <taxon>Pseudomonadota</taxon>
        <taxon>Alphaproteobacteria</taxon>
        <taxon>Rhodobacterales</taxon>
        <taxon>Paracoccaceae</taxon>
        <taxon>Paracoccus</taxon>
    </lineage>
</organism>
<dbReference type="RefSeq" id="WP_073068666.1">
    <property type="nucleotide sequence ID" value="NZ_FRCK01000014.1"/>
</dbReference>
<dbReference type="EMBL" id="FRCK01000014">
    <property type="protein sequence ID" value="SHM58004.1"/>
    <property type="molecule type" value="Genomic_DNA"/>
</dbReference>
<dbReference type="AlphaFoldDB" id="A0A1M7JYE6"/>
<gene>
    <name evidence="2" type="ORF">SAMN05444389_11465</name>
</gene>
<name>A0A1M7JYE6_9RHOB</name>
<evidence type="ECO:0000256" key="1">
    <source>
        <dbReference type="SAM" id="MobiDB-lite"/>
    </source>
</evidence>